<feature type="transmembrane region" description="Helical" evidence="1">
    <location>
        <begin position="230"/>
        <end position="254"/>
    </location>
</feature>
<dbReference type="GO" id="GO:0044874">
    <property type="term" value="P:lipoprotein localization to outer membrane"/>
    <property type="evidence" value="ECO:0007669"/>
    <property type="project" value="TreeGrafter"/>
</dbReference>
<sequence>MLFLAIVGLFISSFALLVLQSTMGGLQNKLTTRSKTVDGSAVIELVAMENEEVDKLFNELINLQYNPTVEFEIELLLRHMNFITPVVLRGIDLKRRIPTFLQDQDLSNVVLGTDLAYKVSIIPGDDVSFISPSHVDSLMDDIPRLINVTVSNIVRTDVPEVDMFNAWVRLPVVQNLVRKRAVNRIRLYKDGDFTVLREEILSKYGDRVRLKTWADKNKNLVWALKLENRVMLFLFSGMTLLVSLCITSGLMIFLGKVKGDLVSFWILGGSKKKLEFAMKVFLNITTLSSIILGLGFGLGFLALMKIYAPNIMPDVFVDRQIPVLITSKGLFISFIIPYCISIAFSWLAVFQFKRDESSYLDYVRSIG</sequence>
<proteinExistence type="predicted"/>
<feature type="transmembrane region" description="Helical" evidence="1">
    <location>
        <begin position="328"/>
        <end position="350"/>
    </location>
</feature>
<keyword evidence="1" id="KW-0472">Membrane</keyword>
<evidence type="ECO:0000313" key="3">
    <source>
        <dbReference type="Proteomes" id="UP000196531"/>
    </source>
</evidence>
<keyword evidence="1" id="KW-1133">Transmembrane helix</keyword>
<feature type="transmembrane region" description="Helical" evidence="1">
    <location>
        <begin position="280"/>
        <end position="308"/>
    </location>
</feature>
<dbReference type="AlphaFoldDB" id="A0A1Y5F407"/>
<dbReference type="PANTHER" id="PTHR30489">
    <property type="entry name" value="LIPOPROTEIN-RELEASING SYSTEM TRANSMEMBRANE PROTEIN LOLE"/>
    <property type="match status" value="1"/>
</dbReference>
<evidence type="ECO:0000313" key="2">
    <source>
        <dbReference type="EMBL" id="OUR95306.1"/>
    </source>
</evidence>
<reference evidence="3" key="1">
    <citation type="journal article" date="2017" name="Proc. Natl. Acad. Sci. U.S.A.">
        <title>Simulation of Deepwater Horizon oil plume reveals substrate specialization within a complex community of hydrocarbon-degraders.</title>
        <authorList>
            <person name="Hu P."/>
            <person name="Dubinsky E.A."/>
            <person name="Probst A.J."/>
            <person name="Wang J."/>
            <person name="Sieber C.M.K."/>
            <person name="Tom L.M."/>
            <person name="Gardinali P."/>
            <person name="Banfield J.F."/>
            <person name="Atlas R.M."/>
            <person name="Andersen G.L."/>
        </authorList>
    </citation>
    <scope>NUCLEOTIDE SEQUENCE [LARGE SCALE GENOMIC DNA]</scope>
</reference>
<evidence type="ECO:0000256" key="1">
    <source>
        <dbReference type="SAM" id="Phobius"/>
    </source>
</evidence>
<accession>A0A1Y5F407</accession>
<protein>
    <recommendedName>
        <fullName evidence="4">ABC3 transporter permease protein domain-containing protein</fullName>
    </recommendedName>
</protein>
<dbReference type="GO" id="GO:0098797">
    <property type="term" value="C:plasma membrane protein complex"/>
    <property type="evidence" value="ECO:0007669"/>
    <property type="project" value="TreeGrafter"/>
</dbReference>
<keyword evidence="1" id="KW-0812">Transmembrane</keyword>
<dbReference type="PANTHER" id="PTHR30489:SF0">
    <property type="entry name" value="LIPOPROTEIN-RELEASING SYSTEM TRANSMEMBRANE PROTEIN LOLE"/>
    <property type="match status" value="1"/>
</dbReference>
<dbReference type="EMBL" id="MAAO01000008">
    <property type="protein sequence ID" value="OUR95306.1"/>
    <property type="molecule type" value="Genomic_DNA"/>
</dbReference>
<evidence type="ECO:0008006" key="4">
    <source>
        <dbReference type="Google" id="ProtNLM"/>
    </source>
</evidence>
<dbReference type="Proteomes" id="UP000196531">
    <property type="component" value="Unassembled WGS sequence"/>
</dbReference>
<organism evidence="2 3">
    <name type="scientific">Halobacteriovorax marinus</name>
    <dbReference type="NCBI Taxonomy" id="97084"/>
    <lineage>
        <taxon>Bacteria</taxon>
        <taxon>Pseudomonadati</taxon>
        <taxon>Bdellovibrionota</taxon>
        <taxon>Bacteriovoracia</taxon>
        <taxon>Bacteriovoracales</taxon>
        <taxon>Halobacteriovoraceae</taxon>
        <taxon>Halobacteriovorax</taxon>
    </lineage>
</organism>
<dbReference type="InterPro" id="IPR051447">
    <property type="entry name" value="Lipoprotein-release_system"/>
</dbReference>
<gene>
    <name evidence="2" type="ORF">A9Q84_15825</name>
</gene>
<comment type="caution">
    <text evidence="2">The sequence shown here is derived from an EMBL/GenBank/DDBJ whole genome shotgun (WGS) entry which is preliminary data.</text>
</comment>
<name>A0A1Y5F407_9BACT</name>